<evidence type="ECO:0000313" key="2">
    <source>
        <dbReference type="EMBL" id="KAH9319763.1"/>
    </source>
</evidence>
<dbReference type="PANTHER" id="PTHR33271:SF35">
    <property type="entry name" value="OS02G0620400 PROTEIN"/>
    <property type="match status" value="1"/>
</dbReference>
<evidence type="ECO:0000313" key="3">
    <source>
        <dbReference type="Proteomes" id="UP000824469"/>
    </source>
</evidence>
<keyword evidence="3" id="KW-1185">Reference proteome</keyword>
<gene>
    <name evidence="2" type="ORF">KI387_021532</name>
</gene>
<name>A0AA38GD63_TAXCH</name>
<dbReference type="Proteomes" id="UP000824469">
    <property type="component" value="Unassembled WGS sequence"/>
</dbReference>
<dbReference type="EMBL" id="JAHRHJ020000004">
    <property type="protein sequence ID" value="KAH9319763.1"/>
    <property type="molecule type" value="Genomic_DNA"/>
</dbReference>
<feature type="domain" description="(S)-ureidoglycine aminohydrolase cupin" evidence="1">
    <location>
        <begin position="103"/>
        <end position="148"/>
    </location>
</feature>
<accession>A0AA38GD63</accession>
<proteinExistence type="predicted"/>
<dbReference type="InterPro" id="IPR014710">
    <property type="entry name" value="RmlC-like_jellyroll"/>
</dbReference>
<feature type="non-terminal residue" evidence="2">
    <location>
        <position position="156"/>
    </location>
</feature>
<feature type="non-terminal residue" evidence="2">
    <location>
        <position position="1"/>
    </location>
</feature>
<organism evidence="2 3">
    <name type="scientific">Taxus chinensis</name>
    <name type="common">Chinese yew</name>
    <name type="synonym">Taxus wallichiana var. chinensis</name>
    <dbReference type="NCBI Taxonomy" id="29808"/>
    <lineage>
        <taxon>Eukaryota</taxon>
        <taxon>Viridiplantae</taxon>
        <taxon>Streptophyta</taxon>
        <taxon>Embryophyta</taxon>
        <taxon>Tracheophyta</taxon>
        <taxon>Spermatophyta</taxon>
        <taxon>Pinopsida</taxon>
        <taxon>Pinidae</taxon>
        <taxon>Conifers II</taxon>
        <taxon>Cupressales</taxon>
        <taxon>Taxaceae</taxon>
        <taxon>Taxus</taxon>
    </lineage>
</organism>
<protein>
    <recommendedName>
        <fullName evidence="1">(S)-ureidoglycine aminohydrolase cupin domain-containing protein</fullName>
    </recommendedName>
</protein>
<dbReference type="InterPro" id="IPR008579">
    <property type="entry name" value="UGlyAH_Cupin_dom"/>
</dbReference>
<evidence type="ECO:0000259" key="1">
    <source>
        <dbReference type="Pfam" id="PF05899"/>
    </source>
</evidence>
<reference evidence="2 3" key="1">
    <citation type="journal article" date="2021" name="Nat. Plants">
        <title>The Taxus genome provides insights into paclitaxel biosynthesis.</title>
        <authorList>
            <person name="Xiong X."/>
            <person name="Gou J."/>
            <person name="Liao Q."/>
            <person name="Li Y."/>
            <person name="Zhou Q."/>
            <person name="Bi G."/>
            <person name="Li C."/>
            <person name="Du R."/>
            <person name="Wang X."/>
            <person name="Sun T."/>
            <person name="Guo L."/>
            <person name="Liang H."/>
            <person name="Lu P."/>
            <person name="Wu Y."/>
            <person name="Zhang Z."/>
            <person name="Ro D.K."/>
            <person name="Shang Y."/>
            <person name="Huang S."/>
            <person name="Yan J."/>
        </authorList>
    </citation>
    <scope>NUCLEOTIDE SEQUENCE [LARGE SCALE GENOMIC DNA]</scope>
    <source>
        <strain evidence="2">Ta-2019</strain>
    </source>
</reference>
<dbReference type="AlphaFoldDB" id="A0AA38GD63"/>
<comment type="caution">
    <text evidence="2">The sequence shown here is derived from an EMBL/GenBank/DDBJ whole genome shotgun (WGS) entry which is preliminary data.</text>
</comment>
<dbReference type="Gene3D" id="2.60.120.10">
    <property type="entry name" value="Jelly Rolls"/>
    <property type="match status" value="1"/>
</dbReference>
<dbReference type="PANTHER" id="PTHR33271">
    <property type="entry name" value="OS04G0445200 PROTEIN"/>
    <property type="match status" value="1"/>
</dbReference>
<dbReference type="Pfam" id="PF05899">
    <property type="entry name" value="Cupin_3"/>
    <property type="match status" value="1"/>
</dbReference>
<sequence length="156" mass="17909">VGLSSRKVLADYFCRREPFYLVKGKVRAYVKGISEFFELGIGYLAVIANGHFYACKVKKLYFPNMYCKDAMKYVLLTERGADFHVYVQVGLSSMKVLADIFYRREPFYLVKGKVRAYVKGISEYFELGIGYLVVIANGMSCTWDVHACINTFYNFG</sequence>